<organism evidence="2 3">
    <name type="scientific">Glossina austeni</name>
    <name type="common">Savannah tsetse fly</name>
    <dbReference type="NCBI Taxonomy" id="7395"/>
    <lineage>
        <taxon>Eukaryota</taxon>
        <taxon>Metazoa</taxon>
        <taxon>Ecdysozoa</taxon>
        <taxon>Arthropoda</taxon>
        <taxon>Hexapoda</taxon>
        <taxon>Insecta</taxon>
        <taxon>Pterygota</taxon>
        <taxon>Neoptera</taxon>
        <taxon>Endopterygota</taxon>
        <taxon>Diptera</taxon>
        <taxon>Brachycera</taxon>
        <taxon>Muscomorpha</taxon>
        <taxon>Hippoboscoidea</taxon>
        <taxon>Glossinidae</taxon>
        <taxon>Glossina</taxon>
    </lineage>
</organism>
<accession>A0A1A9V3Y0</accession>
<name>A0A1A9V3Y0_GLOAU</name>
<feature type="region of interest" description="Disordered" evidence="1">
    <location>
        <begin position="49"/>
        <end position="79"/>
    </location>
</feature>
<keyword evidence="3" id="KW-1185">Reference proteome</keyword>
<dbReference type="VEuPathDB" id="VectorBase:GAUT024964"/>
<feature type="compositionally biased region" description="Low complexity" evidence="1">
    <location>
        <begin position="49"/>
        <end position="63"/>
    </location>
</feature>
<evidence type="ECO:0000313" key="3">
    <source>
        <dbReference type="Proteomes" id="UP000078200"/>
    </source>
</evidence>
<dbReference type="AlphaFoldDB" id="A0A1A9V3Y0"/>
<protein>
    <submittedName>
        <fullName evidence="2">Uncharacterized protein</fullName>
    </submittedName>
</protein>
<reference evidence="2" key="1">
    <citation type="submission" date="2020-05" db="UniProtKB">
        <authorList>
            <consortium name="EnsemblMetazoa"/>
        </authorList>
    </citation>
    <scope>IDENTIFICATION</scope>
    <source>
        <strain evidence="2">TTRI</strain>
    </source>
</reference>
<proteinExistence type="predicted"/>
<dbReference type="Proteomes" id="UP000078200">
    <property type="component" value="Unassembled WGS sequence"/>
</dbReference>
<evidence type="ECO:0000256" key="1">
    <source>
        <dbReference type="SAM" id="MobiDB-lite"/>
    </source>
</evidence>
<sequence>MFNYEVNDHTKTAPAISTIKKIQTVIASEIFIYTSQTSSLQIRANNIHNTNASDSSRSSSNVDNDTDADTHANADDDDNVNVAILDDSKAHFDASVTIQKNGLCSKYHTKC</sequence>
<dbReference type="EnsemblMetazoa" id="GAUT024964-RA">
    <property type="protein sequence ID" value="GAUT024964-PA"/>
    <property type="gene ID" value="GAUT024964"/>
</dbReference>
<evidence type="ECO:0000313" key="2">
    <source>
        <dbReference type="EnsemblMetazoa" id="GAUT024964-PA"/>
    </source>
</evidence>